<organism evidence="7 8">
    <name type="scientific">Sphingobium subterraneum</name>
    <dbReference type="NCBI Taxonomy" id="627688"/>
    <lineage>
        <taxon>Bacteria</taxon>
        <taxon>Pseudomonadati</taxon>
        <taxon>Pseudomonadota</taxon>
        <taxon>Alphaproteobacteria</taxon>
        <taxon>Sphingomonadales</taxon>
        <taxon>Sphingomonadaceae</taxon>
        <taxon>Sphingobium</taxon>
    </lineage>
</organism>
<feature type="chain" id="PRO_5033187953" description="Tol-Pal system protein TolB" evidence="5">
    <location>
        <begin position="30"/>
        <end position="447"/>
    </location>
</feature>
<gene>
    <name evidence="5" type="primary">tolB</name>
    <name evidence="7" type="ORF">FHS92_002477</name>
</gene>
<name>A0A841J1Z3_9SPHN</name>
<dbReference type="SUPFAM" id="SSF52964">
    <property type="entry name" value="TolB, N-terminal domain"/>
    <property type="match status" value="1"/>
</dbReference>
<dbReference type="Pfam" id="PF04052">
    <property type="entry name" value="TolB_N"/>
    <property type="match status" value="1"/>
</dbReference>
<keyword evidence="5" id="KW-0132">Cell division</keyword>
<feature type="domain" description="TolB N-terminal" evidence="6">
    <location>
        <begin position="32"/>
        <end position="142"/>
    </location>
</feature>
<evidence type="ECO:0000256" key="5">
    <source>
        <dbReference type="HAMAP-Rule" id="MF_00671"/>
    </source>
</evidence>
<dbReference type="HAMAP" id="MF_00671">
    <property type="entry name" value="TolB"/>
    <property type="match status" value="1"/>
</dbReference>
<accession>A0A841J1Z3</accession>
<reference evidence="7 8" key="1">
    <citation type="submission" date="2020-08" db="EMBL/GenBank/DDBJ databases">
        <title>Genomic Encyclopedia of Type Strains, Phase IV (KMG-IV): sequencing the most valuable type-strain genomes for metagenomic binning, comparative biology and taxonomic classification.</title>
        <authorList>
            <person name="Goeker M."/>
        </authorList>
    </citation>
    <scope>NUCLEOTIDE SEQUENCE [LARGE SCALE GENOMIC DNA]</scope>
    <source>
        <strain evidence="7 8">DSM 102255</strain>
    </source>
</reference>
<dbReference type="NCBIfam" id="TIGR02800">
    <property type="entry name" value="propeller_TolB"/>
    <property type="match status" value="1"/>
</dbReference>
<dbReference type="Gene3D" id="3.40.50.10070">
    <property type="entry name" value="TolB, N-terminal domain"/>
    <property type="match status" value="1"/>
</dbReference>
<evidence type="ECO:0000256" key="2">
    <source>
        <dbReference type="ARBA" id="ARBA00009820"/>
    </source>
</evidence>
<dbReference type="AlphaFoldDB" id="A0A841J1Z3"/>
<dbReference type="Pfam" id="PF07676">
    <property type="entry name" value="PD40"/>
    <property type="match status" value="3"/>
</dbReference>
<protein>
    <recommendedName>
        <fullName evidence="5">Tol-Pal system protein TolB</fullName>
    </recommendedName>
</protein>
<evidence type="ECO:0000313" key="7">
    <source>
        <dbReference type="EMBL" id="MBB6124724.1"/>
    </source>
</evidence>
<dbReference type="InterPro" id="IPR011659">
    <property type="entry name" value="WD40"/>
</dbReference>
<comment type="subcellular location">
    <subcellularLocation>
        <location evidence="1 5">Periplasm</location>
    </subcellularLocation>
</comment>
<proteinExistence type="inferred from homology"/>
<dbReference type="PANTHER" id="PTHR36842">
    <property type="entry name" value="PROTEIN TOLB HOMOLOG"/>
    <property type="match status" value="1"/>
</dbReference>
<dbReference type="InterPro" id="IPR007195">
    <property type="entry name" value="TolB_N"/>
</dbReference>
<dbReference type="PANTHER" id="PTHR36842:SF1">
    <property type="entry name" value="PROTEIN TOLB"/>
    <property type="match status" value="1"/>
</dbReference>
<dbReference type="GO" id="GO:0017038">
    <property type="term" value="P:protein import"/>
    <property type="evidence" value="ECO:0007669"/>
    <property type="project" value="InterPro"/>
</dbReference>
<evidence type="ECO:0000256" key="1">
    <source>
        <dbReference type="ARBA" id="ARBA00004418"/>
    </source>
</evidence>
<keyword evidence="8" id="KW-1185">Reference proteome</keyword>
<dbReference type="EMBL" id="JACIJP010000004">
    <property type="protein sequence ID" value="MBB6124724.1"/>
    <property type="molecule type" value="Genomic_DNA"/>
</dbReference>
<sequence length="447" mass="48022" precursor="true">MIPASLPRAMRLMGLCAATLLTFASPAHAQLSVDVTDETASNLKIAVPALPTNQSVGTPAGTTEELGRKIAEVIASDLKGSGLFDPSGPSGLRVPSMAEVTAPAYESWGGYEALVQGFVRSAGGANDITVGCYLYDVALKSELTRKGFIVAPADWRRAAHKCADAIYARLSGESPFFDSRIAYIAETGPKDARVKRLAIMDSDGANHRFITNGQSLALSPRFSPDYGSILYVSYIGRRVRIFVYDIGTGKQRLVTESSNPTFAPRWSPDGRNILFSMAIAGNTDIYRVTATGGTPVRLTTSPGIDVGGSYSPDGTKIVFESDRSGTQQVYVMNADGSNQQRISRGGGRYATPEWSPRGDLIAFTKISGDFKIAVMTPAGDNERILTNGWQDEAPTWSPNGRVLQFFRTTPGRDGMSQVWQVDLTGVNERRIPTPLNGSDPAWGPLLP</sequence>
<keyword evidence="3 5" id="KW-0732">Signal</keyword>
<evidence type="ECO:0000256" key="4">
    <source>
        <dbReference type="ARBA" id="ARBA00022764"/>
    </source>
</evidence>
<evidence type="ECO:0000259" key="6">
    <source>
        <dbReference type="Pfam" id="PF04052"/>
    </source>
</evidence>
<evidence type="ECO:0000313" key="8">
    <source>
        <dbReference type="Proteomes" id="UP000552700"/>
    </source>
</evidence>
<dbReference type="InterPro" id="IPR014167">
    <property type="entry name" value="Tol-Pal_TolB"/>
</dbReference>
<dbReference type="GO" id="GO:0042597">
    <property type="term" value="C:periplasmic space"/>
    <property type="evidence" value="ECO:0007669"/>
    <property type="project" value="UniProtKB-SubCell"/>
</dbReference>
<comment type="similarity">
    <text evidence="2 5">Belongs to the TolB family.</text>
</comment>
<comment type="subunit">
    <text evidence="5">The Tol-Pal system is composed of five core proteins: the inner membrane proteins TolA, TolQ and TolR, the periplasmic protein TolB and the outer membrane protein Pal. They form a network linking the inner and outer membranes and the peptidoglycan layer.</text>
</comment>
<keyword evidence="4 5" id="KW-0574">Periplasm</keyword>
<dbReference type="GO" id="GO:0051301">
    <property type="term" value="P:cell division"/>
    <property type="evidence" value="ECO:0007669"/>
    <property type="project" value="UniProtKB-UniRule"/>
</dbReference>
<dbReference type="InterPro" id="IPR011042">
    <property type="entry name" value="6-blade_b-propeller_TolB-like"/>
</dbReference>
<dbReference type="Gene3D" id="2.120.10.30">
    <property type="entry name" value="TolB, C-terminal domain"/>
    <property type="match status" value="1"/>
</dbReference>
<dbReference type="Proteomes" id="UP000552700">
    <property type="component" value="Unassembled WGS sequence"/>
</dbReference>
<comment type="caution">
    <text evidence="7">The sequence shown here is derived from an EMBL/GenBank/DDBJ whole genome shotgun (WGS) entry which is preliminary data.</text>
</comment>
<keyword evidence="5" id="KW-0131">Cell cycle</keyword>
<comment type="function">
    <text evidence="5">Part of the Tol-Pal system, which plays a role in outer membrane invagination during cell division and is important for maintaining outer membrane integrity.</text>
</comment>
<dbReference type="SUPFAM" id="SSF69304">
    <property type="entry name" value="Tricorn protease N-terminal domain"/>
    <property type="match status" value="1"/>
</dbReference>
<evidence type="ECO:0000256" key="3">
    <source>
        <dbReference type="ARBA" id="ARBA00022729"/>
    </source>
</evidence>
<feature type="signal peptide" evidence="5">
    <location>
        <begin position="1"/>
        <end position="29"/>
    </location>
</feature>